<evidence type="ECO:0000259" key="1">
    <source>
        <dbReference type="PROSITE" id="PS51707"/>
    </source>
</evidence>
<dbReference type="PROSITE" id="PS51707">
    <property type="entry name" value="CYTH"/>
    <property type="match status" value="1"/>
</dbReference>
<feature type="domain" description="CYTH" evidence="1">
    <location>
        <begin position="2"/>
        <end position="206"/>
    </location>
</feature>
<proteinExistence type="predicted"/>
<keyword evidence="3" id="KW-1185">Reference proteome</keyword>
<dbReference type="SMART" id="SM01118">
    <property type="entry name" value="CYTH"/>
    <property type="match status" value="1"/>
</dbReference>
<dbReference type="SUPFAM" id="SSF55154">
    <property type="entry name" value="CYTH-like phosphatases"/>
    <property type="match status" value="1"/>
</dbReference>
<dbReference type="CDD" id="cd07756">
    <property type="entry name" value="CYTH-like_Pase_CHAD"/>
    <property type="match status" value="1"/>
</dbReference>
<sequence length="483" mass="54042">MGQEIELKCRFQAEDLPRLMALLAERGEEPPSVRLMENIYFDTPQRDLHRQRMALRLRRVGDRWLQTLKTAGQTEGALTQRGEWEVPVAQAQLELSALPELPLTGAWQTQLQPVFHTDFTRHAWQLSWPLADGSKTQLELAADIGEVRLPPGQVMRQQGIAELELEWISGPQEGLFACADFLAQHLALHPAVASKALRGWWLADAYVADVPRPTVLLDVAAVLQPRQLLHWAGQYAQAWMLGRELAQVSADEEAGLVAYQQLLGVQALLALSQWLAPGSAPYAVRQAVHQLVQAFQPWVMSCWRDQALHRLPLEGRDADWRQQQLGYRQRRAVQRELEASLPLGQSSLRLVAFLSQTVDGGSDAAVQRPLAAAALLNAARAHLRLPRQPMHAAGWIARYPALVRLGLLLQHLCLSAEPDRQGVQKMLEDIGELAGLEQLSAETFATALGEQVRQRRRQELLLRLGRQAQALGRVVGREKVVRP</sequence>
<comment type="caution">
    <text evidence="2">The sequence shown here is derived from an EMBL/GenBank/DDBJ whole genome shotgun (WGS) entry which is preliminary data.</text>
</comment>
<evidence type="ECO:0000313" key="3">
    <source>
        <dbReference type="Proteomes" id="UP001621714"/>
    </source>
</evidence>
<accession>A0ABW8PWE4</accession>
<gene>
    <name evidence="2" type="ORF">V6U78_06210</name>
</gene>
<dbReference type="InterPro" id="IPR039013">
    <property type="entry name" value="YgiF"/>
</dbReference>
<dbReference type="PANTHER" id="PTHR39569:SF1">
    <property type="entry name" value="INORGANIC TRIPHOSPHATASE"/>
    <property type="match status" value="1"/>
</dbReference>
<dbReference type="Proteomes" id="UP001621714">
    <property type="component" value="Unassembled WGS sequence"/>
</dbReference>
<dbReference type="EMBL" id="JBANFI010000003">
    <property type="protein sequence ID" value="MFK7160627.1"/>
    <property type="molecule type" value="Genomic_DNA"/>
</dbReference>
<protein>
    <submittedName>
        <fullName evidence="2">CYTH domain-containing protein</fullName>
    </submittedName>
</protein>
<name>A0ABW8PWE4_9GAMM</name>
<dbReference type="PANTHER" id="PTHR39569">
    <property type="entry name" value="INORGANIC TRIPHOSPHATASE"/>
    <property type="match status" value="1"/>
</dbReference>
<dbReference type="InterPro" id="IPR023577">
    <property type="entry name" value="CYTH_domain"/>
</dbReference>
<dbReference type="InterPro" id="IPR033469">
    <property type="entry name" value="CYTH-like_dom_sf"/>
</dbReference>
<dbReference type="RefSeq" id="WP_405338520.1">
    <property type="nucleotide sequence ID" value="NZ_JBANFI010000003.1"/>
</dbReference>
<organism evidence="2 3">
    <name type="scientific">Marinospirillum alkalitolerans</name>
    <dbReference type="NCBI Taxonomy" id="3123374"/>
    <lineage>
        <taxon>Bacteria</taxon>
        <taxon>Pseudomonadati</taxon>
        <taxon>Pseudomonadota</taxon>
        <taxon>Gammaproteobacteria</taxon>
        <taxon>Oceanospirillales</taxon>
        <taxon>Oceanospirillaceae</taxon>
        <taxon>Marinospirillum</taxon>
    </lineage>
</organism>
<dbReference type="Pfam" id="PF01928">
    <property type="entry name" value="CYTH"/>
    <property type="match status" value="1"/>
</dbReference>
<reference evidence="2 3" key="1">
    <citation type="submission" date="2024-02" db="EMBL/GenBank/DDBJ databases">
        <title>Marinospirillum sp. MEB 164 isolated from Lonar lake sediment.</title>
        <authorList>
            <person name="Joshi A."/>
            <person name="Thite S."/>
        </authorList>
    </citation>
    <scope>NUCLEOTIDE SEQUENCE [LARGE SCALE GENOMIC DNA]</scope>
    <source>
        <strain evidence="2 3">MEB164</strain>
    </source>
</reference>
<evidence type="ECO:0000313" key="2">
    <source>
        <dbReference type="EMBL" id="MFK7160627.1"/>
    </source>
</evidence>
<dbReference type="Gene3D" id="2.40.320.10">
    <property type="entry name" value="Hypothetical Protein Pfu-838710-001"/>
    <property type="match status" value="1"/>
</dbReference>